<evidence type="ECO:0000256" key="1">
    <source>
        <dbReference type="SAM" id="Coils"/>
    </source>
</evidence>
<feature type="domain" description="YhaN AAA" evidence="3">
    <location>
        <begin position="1"/>
        <end position="210"/>
    </location>
</feature>
<dbReference type="PANTHER" id="PTHR41259:SF1">
    <property type="entry name" value="DOUBLE-STRAND BREAK REPAIR RAD50 ATPASE, PUTATIVE-RELATED"/>
    <property type="match status" value="1"/>
</dbReference>
<dbReference type="InterPro" id="IPR027417">
    <property type="entry name" value="P-loop_NTPase"/>
</dbReference>
<feature type="coiled-coil region" evidence="1">
    <location>
        <begin position="278"/>
        <end position="312"/>
    </location>
</feature>
<feature type="coiled-coil region" evidence="1">
    <location>
        <begin position="703"/>
        <end position="730"/>
    </location>
</feature>
<feature type="coiled-coil region" evidence="1">
    <location>
        <begin position="533"/>
        <end position="567"/>
    </location>
</feature>
<evidence type="ECO:0000313" key="5">
    <source>
        <dbReference type="Proteomes" id="UP000318437"/>
    </source>
</evidence>
<dbReference type="AlphaFoldDB" id="A0A5C6CRK7"/>
<keyword evidence="1" id="KW-0175">Coiled coil</keyword>
<comment type="caution">
    <text evidence="4">The sequence shown here is derived from an EMBL/GenBank/DDBJ whole genome shotgun (WGS) entry which is preliminary data.</text>
</comment>
<dbReference type="Proteomes" id="UP000318437">
    <property type="component" value="Unassembled WGS sequence"/>
</dbReference>
<sequence>MRIKKIHIDGFGVWHDLHLGGISPNLTAFYGANEAGKTTLMQFLRSVLYGVSPTRRSRYLPPINGGRPGGMIELSDGQQTLTVSRYADRDDIDLGLVSITDEEGHSTGDRLLRDALAGIDEVTYENIFALGLGEIQRLGSLTDTQAAEWLYRLTSGLDRVSLYDVIQGLRQTRQGLLSSREQDSQIAKLLNQREVLRGEISQLTQQNRRWAQLAVRIEELDSEIIAQEAEVSAAEHQARTVEIAVGLKENWRRRLKLTAQIQQISGAIQLPEDAASRLDSLNSKIEEHQREADILEGQRRQLKEETERLGINELLVKNACRIDALAEQRDWLFSLDRQIGDLSGESRDLQQRLTTEQERLAAALGITRTGHLQEITTSEFESLHPLLDDIQAAQKKIDFETKELASLAENERSLKSRIESAIVAGEHHGLPMDLEEASDLVARLRRRLQVEQRLEQARSHELDLEHQSHELLEDQVLPLWMFGWTLAAVVIGMLLVGLWLWVPNNPLGSHGSLIALAGLAATVFMFVLKYFIEDSAADKLDACQRQMESLARQVEEAERDKQLLDAELTLTDGSAVLRLQAAEKHLAELENVLPVEAQRKRAGHEVSSAESRLTQAKAQYDKALAAWKTKLVGLGFSEKLDPQRFVAVTERFSALGDLDERVKLRQEEIVARQREHATITRRIRDLALEVGCVQDVDGENTAIDLLETLIAERRKQLADVERREQLYERAKELKAEEGQHRHTIAGIRRRREALFQAADCEDESSYRRLIDEQEQSQKLRSQRKRVTREIIAAIGNHASEETFATLLDPECIDRLDTLWEQYSNELEASQTELKSLVDQRGALRHEQQTLVEDRSLAERQLELSCLEKQLSNARQAWREHATVSRVLERVRHHYEANRQPETLGEATRYMSQLTGGEYRRVWTPIADDILLVENSAGESITIDKLSRGTREQLFLSIRLAVVSTFAKRGVRLPMVLDDVLVNFDAIRAQRAAKVLKDFADGGHQLLVFTCHEHMWQMFKALEVDCRRLPNRTGITLEIVEEPPSEIVEEVLAEEPPQVPKKSRKLRRVKVQEVIAPEPVDFYDYPFVERVEEEVVRSPVTQTSSPVVEYTVPAAETTYEWLWDGEENDQKEQLYEHSIHDHLEPHRTYR</sequence>
<feature type="transmembrane region" description="Helical" evidence="2">
    <location>
        <begin position="479"/>
        <end position="501"/>
    </location>
</feature>
<feature type="coiled-coil region" evidence="1">
    <location>
        <begin position="599"/>
        <end position="626"/>
    </location>
</feature>
<feature type="coiled-coil region" evidence="1">
    <location>
        <begin position="186"/>
        <end position="237"/>
    </location>
</feature>
<accession>A0A5C6CRK7</accession>
<dbReference type="InterPro" id="IPR038734">
    <property type="entry name" value="YhaN_AAA"/>
</dbReference>
<evidence type="ECO:0000256" key="2">
    <source>
        <dbReference type="SAM" id="Phobius"/>
    </source>
</evidence>
<keyword evidence="2" id="KW-1133">Transmembrane helix</keyword>
<feature type="coiled-coil region" evidence="1">
    <location>
        <begin position="819"/>
        <end position="876"/>
    </location>
</feature>
<proteinExistence type="predicted"/>
<evidence type="ECO:0000259" key="3">
    <source>
        <dbReference type="Pfam" id="PF13514"/>
    </source>
</evidence>
<dbReference type="Gene3D" id="3.40.50.300">
    <property type="entry name" value="P-loop containing nucleotide triphosphate hydrolases"/>
    <property type="match status" value="2"/>
</dbReference>
<dbReference type="EMBL" id="SJPS01000004">
    <property type="protein sequence ID" value="TWU26091.1"/>
    <property type="molecule type" value="Genomic_DNA"/>
</dbReference>
<dbReference type="RefSeq" id="WP_146451637.1">
    <property type="nucleotide sequence ID" value="NZ_SJPS01000004.1"/>
</dbReference>
<dbReference type="SUPFAM" id="SSF52540">
    <property type="entry name" value="P-loop containing nucleoside triphosphate hydrolases"/>
    <property type="match status" value="2"/>
</dbReference>
<protein>
    <recommendedName>
        <fullName evidence="3">YhaN AAA domain-containing protein</fullName>
    </recommendedName>
</protein>
<organism evidence="4 5">
    <name type="scientific">Bythopirellula polymerisocia</name>
    <dbReference type="NCBI Taxonomy" id="2528003"/>
    <lineage>
        <taxon>Bacteria</taxon>
        <taxon>Pseudomonadati</taxon>
        <taxon>Planctomycetota</taxon>
        <taxon>Planctomycetia</taxon>
        <taxon>Pirellulales</taxon>
        <taxon>Lacipirellulaceae</taxon>
        <taxon>Bythopirellula</taxon>
    </lineage>
</organism>
<gene>
    <name evidence="4" type="ORF">Pla144_33080</name>
</gene>
<keyword evidence="5" id="KW-1185">Reference proteome</keyword>
<dbReference type="Pfam" id="PF13514">
    <property type="entry name" value="AAA_27"/>
    <property type="match status" value="1"/>
</dbReference>
<evidence type="ECO:0000313" key="4">
    <source>
        <dbReference type="EMBL" id="TWU26091.1"/>
    </source>
</evidence>
<name>A0A5C6CRK7_9BACT</name>
<feature type="transmembrane region" description="Helical" evidence="2">
    <location>
        <begin position="513"/>
        <end position="532"/>
    </location>
</feature>
<keyword evidence="2" id="KW-0812">Transmembrane</keyword>
<dbReference type="PANTHER" id="PTHR41259">
    <property type="entry name" value="DOUBLE-STRAND BREAK REPAIR RAD50 ATPASE, PUTATIVE-RELATED"/>
    <property type="match status" value="1"/>
</dbReference>
<dbReference type="OrthoDB" id="9764467at2"/>
<keyword evidence="2" id="KW-0472">Membrane</keyword>
<reference evidence="4 5" key="1">
    <citation type="submission" date="2019-02" db="EMBL/GenBank/DDBJ databases">
        <title>Deep-cultivation of Planctomycetes and their phenomic and genomic characterization uncovers novel biology.</title>
        <authorList>
            <person name="Wiegand S."/>
            <person name="Jogler M."/>
            <person name="Boedeker C."/>
            <person name="Pinto D."/>
            <person name="Vollmers J."/>
            <person name="Rivas-Marin E."/>
            <person name="Kohn T."/>
            <person name="Peeters S.H."/>
            <person name="Heuer A."/>
            <person name="Rast P."/>
            <person name="Oberbeckmann S."/>
            <person name="Bunk B."/>
            <person name="Jeske O."/>
            <person name="Meyerdierks A."/>
            <person name="Storesund J.E."/>
            <person name="Kallscheuer N."/>
            <person name="Luecker S."/>
            <person name="Lage O.M."/>
            <person name="Pohl T."/>
            <person name="Merkel B.J."/>
            <person name="Hornburger P."/>
            <person name="Mueller R.-W."/>
            <person name="Bruemmer F."/>
            <person name="Labrenz M."/>
            <person name="Spormann A.M."/>
            <person name="Op Den Camp H."/>
            <person name="Overmann J."/>
            <person name="Amann R."/>
            <person name="Jetten M.S.M."/>
            <person name="Mascher T."/>
            <person name="Medema M.H."/>
            <person name="Devos D.P."/>
            <person name="Kaster A.-K."/>
            <person name="Ovreas L."/>
            <person name="Rohde M."/>
            <person name="Galperin M.Y."/>
            <person name="Jogler C."/>
        </authorList>
    </citation>
    <scope>NUCLEOTIDE SEQUENCE [LARGE SCALE GENOMIC DNA]</scope>
    <source>
        <strain evidence="4 5">Pla144</strain>
    </source>
</reference>